<sequence length="235" mass="26524">MSLGMITIALVEDDKELAEWISDYLLAKNYQVSIYHDGQQALNAFNSALPDLIILDGMLPSMDGLEICKQLRMRSGVPIIMLTARDEEIDEILGLEMGADDYITKPVRGRLLESRIKSLLRRTKVAVTSVAPEQIALGALEICKSDLSVHLHGVSMKLSSKEFEVLWLLAQNAGRVVSREILSQQLRGFDYDGFDRTIDLRISRLRKKLLDDATEPYKIKTIWGKGYLLATEVWQ</sequence>
<dbReference type="PANTHER" id="PTHR48111">
    <property type="entry name" value="REGULATOR OF RPOS"/>
    <property type="match status" value="1"/>
</dbReference>
<dbReference type="Pfam" id="PF00486">
    <property type="entry name" value="Trans_reg_C"/>
    <property type="match status" value="1"/>
</dbReference>
<gene>
    <name evidence="6" type="ORF">MN202_09535</name>
</gene>
<evidence type="ECO:0000313" key="7">
    <source>
        <dbReference type="Proteomes" id="UP001375382"/>
    </source>
</evidence>
<dbReference type="InterPro" id="IPR039420">
    <property type="entry name" value="WalR-like"/>
</dbReference>
<proteinExistence type="predicted"/>
<feature type="domain" description="Response regulatory" evidence="4">
    <location>
        <begin position="7"/>
        <end position="120"/>
    </location>
</feature>
<name>A0ABU8C6C0_9GAMM</name>
<dbReference type="InterPro" id="IPR001867">
    <property type="entry name" value="OmpR/PhoB-type_DNA-bd"/>
</dbReference>
<feature type="modified residue" description="4-aspartylphosphate" evidence="2">
    <location>
        <position position="56"/>
    </location>
</feature>
<dbReference type="InterPro" id="IPR001789">
    <property type="entry name" value="Sig_transdc_resp-reg_receiver"/>
</dbReference>
<feature type="DNA-binding region" description="OmpR/PhoB-type" evidence="3">
    <location>
        <begin position="132"/>
        <end position="231"/>
    </location>
</feature>
<dbReference type="SUPFAM" id="SSF52172">
    <property type="entry name" value="CheY-like"/>
    <property type="match status" value="1"/>
</dbReference>
<evidence type="ECO:0000256" key="3">
    <source>
        <dbReference type="PROSITE-ProRule" id="PRU01091"/>
    </source>
</evidence>
<feature type="domain" description="OmpR/PhoB-type" evidence="5">
    <location>
        <begin position="132"/>
        <end position="231"/>
    </location>
</feature>
<dbReference type="Gene3D" id="1.10.10.10">
    <property type="entry name" value="Winged helix-like DNA-binding domain superfamily/Winged helix DNA-binding domain"/>
    <property type="match status" value="1"/>
</dbReference>
<dbReference type="Gene3D" id="3.40.50.2300">
    <property type="match status" value="1"/>
</dbReference>
<keyword evidence="7" id="KW-1185">Reference proteome</keyword>
<evidence type="ECO:0000256" key="1">
    <source>
        <dbReference type="ARBA" id="ARBA00023125"/>
    </source>
</evidence>
<dbReference type="Proteomes" id="UP001375382">
    <property type="component" value="Unassembled WGS sequence"/>
</dbReference>
<keyword evidence="1 3" id="KW-0238">DNA-binding</keyword>
<protein>
    <submittedName>
        <fullName evidence="6">Response regulator transcription factor</fullName>
    </submittedName>
</protein>
<dbReference type="SMART" id="SM00862">
    <property type="entry name" value="Trans_reg_C"/>
    <property type="match status" value="1"/>
</dbReference>
<evidence type="ECO:0000313" key="6">
    <source>
        <dbReference type="EMBL" id="MEH8017475.1"/>
    </source>
</evidence>
<dbReference type="CDD" id="cd00383">
    <property type="entry name" value="trans_reg_C"/>
    <property type="match status" value="1"/>
</dbReference>
<dbReference type="Gene3D" id="6.10.250.690">
    <property type="match status" value="1"/>
</dbReference>
<dbReference type="SUPFAM" id="SSF46894">
    <property type="entry name" value="C-terminal effector domain of the bipartite response regulators"/>
    <property type="match status" value="1"/>
</dbReference>
<dbReference type="CDD" id="cd17574">
    <property type="entry name" value="REC_OmpR"/>
    <property type="match status" value="1"/>
</dbReference>
<dbReference type="SMART" id="SM00448">
    <property type="entry name" value="REC"/>
    <property type="match status" value="1"/>
</dbReference>
<comment type="caution">
    <text evidence="6">The sequence shown here is derived from an EMBL/GenBank/DDBJ whole genome shotgun (WGS) entry which is preliminary data.</text>
</comment>
<dbReference type="PROSITE" id="PS50110">
    <property type="entry name" value="RESPONSE_REGULATORY"/>
    <property type="match status" value="1"/>
</dbReference>
<dbReference type="PANTHER" id="PTHR48111:SF47">
    <property type="entry name" value="TRANSCRIPTIONAL REGULATORY PROTEIN RSTA"/>
    <property type="match status" value="1"/>
</dbReference>
<reference evidence="6 7" key="1">
    <citation type="journal article" date="2023" name="Ecotoxicol. Environ. Saf.">
        <title>Mercury remediation potential of mercury-resistant strain Rheinheimera metallidurans sp. nov. isolated from a municipal waste dumping site.</title>
        <authorList>
            <person name="Yadav V."/>
            <person name="Manjhi A."/>
            <person name="Vadakedath N."/>
        </authorList>
    </citation>
    <scope>NUCLEOTIDE SEQUENCE [LARGE SCALE GENOMIC DNA]</scope>
    <source>
        <strain evidence="6 7">E-49</strain>
    </source>
</reference>
<accession>A0ABU8C6C0</accession>
<evidence type="ECO:0000259" key="5">
    <source>
        <dbReference type="PROSITE" id="PS51755"/>
    </source>
</evidence>
<dbReference type="InterPro" id="IPR011006">
    <property type="entry name" value="CheY-like_superfamily"/>
</dbReference>
<dbReference type="InterPro" id="IPR016032">
    <property type="entry name" value="Sig_transdc_resp-reg_C-effctor"/>
</dbReference>
<evidence type="ECO:0000256" key="2">
    <source>
        <dbReference type="PROSITE-ProRule" id="PRU00169"/>
    </source>
</evidence>
<dbReference type="InterPro" id="IPR036388">
    <property type="entry name" value="WH-like_DNA-bd_sf"/>
</dbReference>
<dbReference type="PROSITE" id="PS51755">
    <property type="entry name" value="OMPR_PHOB"/>
    <property type="match status" value="1"/>
</dbReference>
<keyword evidence="2" id="KW-0597">Phosphoprotein</keyword>
<organism evidence="6 7">
    <name type="scientific">Rheinheimera muenzenbergensis</name>
    <dbReference type="NCBI Taxonomy" id="1193628"/>
    <lineage>
        <taxon>Bacteria</taxon>
        <taxon>Pseudomonadati</taxon>
        <taxon>Pseudomonadota</taxon>
        <taxon>Gammaproteobacteria</taxon>
        <taxon>Chromatiales</taxon>
        <taxon>Chromatiaceae</taxon>
        <taxon>Rheinheimera</taxon>
    </lineage>
</organism>
<dbReference type="Pfam" id="PF00072">
    <property type="entry name" value="Response_reg"/>
    <property type="match status" value="1"/>
</dbReference>
<evidence type="ECO:0000259" key="4">
    <source>
        <dbReference type="PROSITE" id="PS50110"/>
    </source>
</evidence>
<dbReference type="EMBL" id="JALAAR010000007">
    <property type="protein sequence ID" value="MEH8017475.1"/>
    <property type="molecule type" value="Genomic_DNA"/>
</dbReference>